<reference evidence="2 3" key="1">
    <citation type="submission" date="2016-11" db="EMBL/GenBank/DDBJ databases">
        <title>The macronuclear genome of Stentor coeruleus: a giant cell with tiny introns.</title>
        <authorList>
            <person name="Slabodnick M."/>
            <person name="Ruby J.G."/>
            <person name="Reiff S.B."/>
            <person name="Swart E.C."/>
            <person name="Gosai S."/>
            <person name="Prabakaran S."/>
            <person name="Witkowska E."/>
            <person name="Larue G.E."/>
            <person name="Fisher S."/>
            <person name="Freeman R.M."/>
            <person name="Gunawardena J."/>
            <person name="Chu W."/>
            <person name="Stover N.A."/>
            <person name="Gregory B.D."/>
            <person name="Nowacki M."/>
            <person name="Derisi J."/>
            <person name="Roy S.W."/>
            <person name="Marshall W.F."/>
            <person name="Sood P."/>
        </authorList>
    </citation>
    <scope>NUCLEOTIDE SEQUENCE [LARGE SCALE GENOMIC DNA]</scope>
    <source>
        <strain evidence="2">WM001</strain>
    </source>
</reference>
<evidence type="ECO:0000256" key="1">
    <source>
        <dbReference type="SAM" id="Coils"/>
    </source>
</evidence>
<evidence type="ECO:0000313" key="2">
    <source>
        <dbReference type="EMBL" id="OMJ81158.1"/>
    </source>
</evidence>
<keyword evidence="1" id="KW-0175">Coiled coil</keyword>
<dbReference type="EMBL" id="MPUH01000391">
    <property type="protein sequence ID" value="OMJ81158.1"/>
    <property type="molecule type" value="Genomic_DNA"/>
</dbReference>
<proteinExistence type="predicted"/>
<evidence type="ECO:0000313" key="3">
    <source>
        <dbReference type="Proteomes" id="UP000187209"/>
    </source>
</evidence>
<keyword evidence="3" id="KW-1185">Reference proteome</keyword>
<dbReference type="AlphaFoldDB" id="A0A1R2BWI8"/>
<accession>A0A1R2BWI8</accession>
<comment type="caution">
    <text evidence="2">The sequence shown here is derived from an EMBL/GenBank/DDBJ whole genome shotgun (WGS) entry which is preliminary data.</text>
</comment>
<gene>
    <name evidence="2" type="ORF">SteCoe_18425</name>
</gene>
<name>A0A1R2BWI8_9CILI</name>
<organism evidence="2 3">
    <name type="scientific">Stentor coeruleus</name>
    <dbReference type="NCBI Taxonomy" id="5963"/>
    <lineage>
        <taxon>Eukaryota</taxon>
        <taxon>Sar</taxon>
        <taxon>Alveolata</taxon>
        <taxon>Ciliophora</taxon>
        <taxon>Postciliodesmatophora</taxon>
        <taxon>Heterotrichea</taxon>
        <taxon>Heterotrichida</taxon>
        <taxon>Stentoridae</taxon>
        <taxon>Stentor</taxon>
    </lineage>
</organism>
<feature type="coiled-coil region" evidence="1">
    <location>
        <begin position="49"/>
        <end position="83"/>
    </location>
</feature>
<protein>
    <submittedName>
        <fullName evidence="2">Uncharacterized protein</fullName>
    </submittedName>
</protein>
<dbReference type="Proteomes" id="UP000187209">
    <property type="component" value="Unassembled WGS sequence"/>
</dbReference>
<sequence>MLIEGYVSNNQLYLGESIMNWAINLKLLTRERSQFISSIRNLFTIGEVEPMHSTKIKELEEEIAALKKNFELAQSQVLKFENELSLKNVECNNMKVKIDQSEKN</sequence>